<comment type="caution">
    <text evidence="1">The sequence shown here is derived from an EMBL/GenBank/DDBJ whole genome shotgun (WGS) entry which is preliminary data.</text>
</comment>
<dbReference type="EMBL" id="CM044703">
    <property type="protein sequence ID" value="KAI5673698.1"/>
    <property type="molecule type" value="Genomic_DNA"/>
</dbReference>
<accession>A0ACC0BM51</accession>
<proteinExistence type="predicted"/>
<dbReference type="Proteomes" id="UP001060085">
    <property type="component" value="Linkage Group LG03"/>
</dbReference>
<evidence type="ECO:0000313" key="1">
    <source>
        <dbReference type="EMBL" id="KAI5673698.1"/>
    </source>
</evidence>
<organism evidence="1 2">
    <name type="scientific">Catharanthus roseus</name>
    <name type="common">Madagascar periwinkle</name>
    <name type="synonym">Vinca rosea</name>
    <dbReference type="NCBI Taxonomy" id="4058"/>
    <lineage>
        <taxon>Eukaryota</taxon>
        <taxon>Viridiplantae</taxon>
        <taxon>Streptophyta</taxon>
        <taxon>Embryophyta</taxon>
        <taxon>Tracheophyta</taxon>
        <taxon>Spermatophyta</taxon>
        <taxon>Magnoliopsida</taxon>
        <taxon>eudicotyledons</taxon>
        <taxon>Gunneridae</taxon>
        <taxon>Pentapetalae</taxon>
        <taxon>asterids</taxon>
        <taxon>lamiids</taxon>
        <taxon>Gentianales</taxon>
        <taxon>Apocynaceae</taxon>
        <taxon>Rauvolfioideae</taxon>
        <taxon>Vinceae</taxon>
        <taxon>Catharanthinae</taxon>
        <taxon>Catharanthus</taxon>
    </lineage>
</organism>
<name>A0ACC0BM51_CATRO</name>
<evidence type="ECO:0000313" key="2">
    <source>
        <dbReference type="Proteomes" id="UP001060085"/>
    </source>
</evidence>
<keyword evidence="2" id="KW-1185">Reference proteome</keyword>
<gene>
    <name evidence="1" type="ORF">M9H77_14062</name>
</gene>
<protein>
    <submittedName>
        <fullName evidence="1">Uncharacterized protein</fullName>
    </submittedName>
</protein>
<sequence>MVLSQLLGCFPKFLQKPLKVHAQLLISSNNLQFSSGFSLDSQFYCSSIGIYRLIHGNSLAAQTVSDAHNQNPDVKALQIAKEAERICKVLSSHHDSAGVDGAMNSASVAINPILVQEVLKKLSNAGLLAFSFFRWAEKQKGYRSSIESYNALIEALGKIKQFKMVWNLVEEMRRQGMLSKDTFALISRRYARARKVEDAIDAFKRMKKFGLTPELQDYNRLVDTLSKSRNVDRAHQLFDKWKNKEFTPDIKSYTILLEGWGQEQNLLRLDEVYREMTANGFEPDVVSYGIMINAYCKAKRYQEAIALYDEMERKSIKATPHIYCTLINGLGSEKKLEEALKFFELAKTSGFALETPTYNAVVGAYCWSMRMYDAYQIIEEMRRCGVGPNSRTYDIILHHLIKARRTKEAYDVFQKMSEEPGCEPTVSTYEIMVRMFCNEERTDMALRVWNQMKAKGVLPGMHMFSTLINSLCHENKLDDACKYFQGMLDMGIRPPTAMFSNLKQALLEEGKEDVVITLNQRLEKLRRTQIIG</sequence>
<reference evidence="2" key="1">
    <citation type="journal article" date="2023" name="Nat. Plants">
        <title>Single-cell RNA sequencing provides a high-resolution roadmap for understanding the multicellular compartmentation of specialized metabolism.</title>
        <authorList>
            <person name="Sun S."/>
            <person name="Shen X."/>
            <person name="Li Y."/>
            <person name="Li Y."/>
            <person name="Wang S."/>
            <person name="Li R."/>
            <person name="Zhang H."/>
            <person name="Shen G."/>
            <person name="Guo B."/>
            <person name="Wei J."/>
            <person name="Xu J."/>
            <person name="St-Pierre B."/>
            <person name="Chen S."/>
            <person name="Sun C."/>
        </authorList>
    </citation>
    <scope>NUCLEOTIDE SEQUENCE [LARGE SCALE GENOMIC DNA]</scope>
</reference>